<sequence length="390" mass="41940">MAGGGQDPGTRPDGPVVWLHAPPPAERLAAAELIRMLNSERPDLAVLVTGEDGLPDWTGGLLRPGALHLAAAPRDSQRAAAEFVADWRPDIAVFYPQTLPMAALAQAHARGAALFLIARDLPESWRGRWRLGGGVTRRMLRRFDRIYAQSRACAEQLRALGASSVQMIPCGPLSEGSAVLRCSETEREVLARMMGARPAWLAACIRPEEEAVVVAAHSRAIRQAHRLLLLLVPDDPARGPALARRLRAEGWEVSLRSEDEEPETETQIYVADTEGELGLWLRLAPLTFIGGTLAGAPGPDPYHAAALGSAIVHGPATDAHATHYRWLSGARAARPVRDEQSLADAVADLLSPDRAAEMARAAWEVSTEGSAATERVMRRMIEALALAEAG</sequence>
<dbReference type="EC" id="2.4.99.12" evidence="3 9"/>
<dbReference type="UniPathway" id="UPA00958"/>
<evidence type="ECO:0000313" key="12">
    <source>
        <dbReference type="Proteomes" id="UP000295277"/>
    </source>
</evidence>
<evidence type="ECO:0000256" key="8">
    <source>
        <dbReference type="PIRSR" id="PIRSR639901-1"/>
    </source>
</evidence>
<accession>A0A4R1Z2G6</accession>
<dbReference type="InterPro" id="IPR039901">
    <property type="entry name" value="Kdotransferase"/>
</dbReference>
<dbReference type="RefSeq" id="WP_132693342.1">
    <property type="nucleotide sequence ID" value="NZ_SLVM01000002.1"/>
</dbReference>
<organism evidence="11 12">
    <name type="scientific">Rhodovulum steppense</name>
    <dbReference type="NCBI Taxonomy" id="540251"/>
    <lineage>
        <taxon>Bacteria</taxon>
        <taxon>Pseudomonadati</taxon>
        <taxon>Pseudomonadota</taxon>
        <taxon>Alphaproteobacteria</taxon>
        <taxon>Rhodobacterales</taxon>
        <taxon>Paracoccaceae</taxon>
        <taxon>Rhodovulum</taxon>
    </lineage>
</organism>
<dbReference type="Gene3D" id="3.40.50.11720">
    <property type="entry name" value="3-Deoxy-D-manno-octulosonic-acid transferase, N-terminal domain"/>
    <property type="match status" value="1"/>
</dbReference>
<feature type="domain" description="3-deoxy-D-manno-octulosonic-acid transferase N-terminal" evidence="10">
    <location>
        <begin position="12"/>
        <end position="168"/>
    </location>
</feature>
<comment type="similarity">
    <text evidence="9">Belongs to the glycosyltransferase group 1 family.</text>
</comment>
<gene>
    <name evidence="11" type="ORF">EV216_102129</name>
</gene>
<evidence type="ECO:0000259" key="10">
    <source>
        <dbReference type="Pfam" id="PF04413"/>
    </source>
</evidence>
<keyword evidence="12" id="KW-1185">Reference proteome</keyword>
<name>A0A4R1Z2G6_9RHOB</name>
<dbReference type="EMBL" id="SLVM01000002">
    <property type="protein sequence ID" value="TCM87576.1"/>
    <property type="molecule type" value="Genomic_DNA"/>
</dbReference>
<dbReference type="GO" id="GO:0009244">
    <property type="term" value="P:lipopolysaccharide core region biosynthetic process"/>
    <property type="evidence" value="ECO:0007669"/>
    <property type="project" value="UniProtKB-UniRule"/>
</dbReference>
<reference evidence="11 12" key="1">
    <citation type="submission" date="2019-03" db="EMBL/GenBank/DDBJ databases">
        <title>Genomic Encyclopedia of Type Strains, Phase IV (KMG-IV): sequencing the most valuable type-strain genomes for metagenomic binning, comparative biology and taxonomic classification.</title>
        <authorList>
            <person name="Goeker M."/>
        </authorList>
    </citation>
    <scope>NUCLEOTIDE SEQUENCE [LARGE SCALE GENOMIC DNA]</scope>
    <source>
        <strain evidence="11 12">DSM 21153</strain>
    </source>
</reference>
<evidence type="ECO:0000256" key="1">
    <source>
        <dbReference type="ARBA" id="ARBA00003394"/>
    </source>
</evidence>
<comment type="subcellular location">
    <subcellularLocation>
        <location evidence="9">Cell membrane</location>
    </subcellularLocation>
</comment>
<dbReference type="InterPro" id="IPR007507">
    <property type="entry name" value="Glycos_transf_N"/>
</dbReference>
<dbReference type="PANTHER" id="PTHR42755:SF1">
    <property type="entry name" value="3-DEOXY-D-MANNO-OCTULOSONIC ACID TRANSFERASE, MITOCHONDRIAL-RELATED"/>
    <property type="match status" value="1"/>
</dbReference>
<evidence type="ECO:0000256" key="9">
    <source>
        <dbReference type="RuleBase" id="RU365103"/>
    </source>
</evidence>
<evidence type="ECO:0000256" key="5">
    <source>
        <dbReference type="ARBA" id="ARBA00022679"/>
    </source>
</evidence>
<keyword evidence="9" id="KW-1003">Cell membrane</keyword>
<evidence type="ECO:0000256" key="4">
    <source>
        <dbReference type="ARBA" id="ARBA00019077"/>
    </source>
</evidence>
<evidence type="ECO:0000256" key="6">
    <source>
        <dbReference type="ARBA" id="ARBA00031445"/>
    </source>
</evidence>
<dbReference type="Pfam" id="PF04413">
    <property type="entry name" value="Glycos_transf_N"/>
    <property type="match status" value="1"/>
</dbReference>
<dbReference type="Gene3D" id="3.40.50.2000">
    <property type="entry name" value="Glycogen Phosphorylase B"/>
    <property type="match status" value="1"/>
</dbReference>
<dbReference type="PANTHER" id="PTHR42755">
    <property type="entry name" value="3-DEOXY-MANNO-OCTULOSONATE CYTIDYLYLTRANSFERASE"/>
    <property type="match status" value="1"/>
</dbReference>
<comment type="function">
    <text evidence="1 9">Involved in lipopolysaccharide (LPS) biosynthesis. Catalyzes the transfer of 3-deoxy-D-manno-octulosonate (Kdo) residue(s) from CMP-Kdo to lipid IV(A), the tetraacyldisaccharide-1,4'-bisphosphate precursor of lipid A.</text>
</comment>
<proteinExistence type="inferred from homology"/>
<evidence type="ECO:0000256" key="2">
    <source>
        <dbReference type="ARBA" id="ARBA00004713"/>
    </source>
</evidence>
<evidence type="ECO:0000256" key="7">
    <source>
        <dbReference type="ARBA" id="ARBA00049183"/>
    </source>
</evidence>
<feature type="active site" description="Proton acceptor" evidence="8">
    <location>
        <position position="26"/>
    </location>
</feature>
<dbReference type="AlphaFoldDB" id="A0A4R1Z2G6"/>
<comment type="pathway">
    <text evidence="2 9">Bacterial outer membrane biogenesis; LPS core biosynthesis.</text>
</comment>
<dbReference type="OrthoDB" id="9789797at2"/>
<protein>
    <recommendedName>
        <fullName evidence="4 9">3-deoxy-D-manno-octulosonic acid transferase</fullName>
        <shortName evidence="9">Kdo transferase</shortName>
        <ecNumber evidence="3 9">2.4.99.12</ecNumber>
    </recommendedName>
    <alternativeName>
        <fullName evidence="6 9">Lipid IV(A) 3-deoxy-D-manno-octulosonic acid transferase</fullName>
    </alternativeName>
</protein>
<dbReference type="GO" id="GO:0043842">
    <property type="term" value="F:Kdo transferase activity"/>
    <property type="evidence" value="ECO:0007669"/>
    <property type="project" value="UniProtKB-EC"/>
</dbReference>
<dbReference type="Proteomes" id="UP000295277">
    <property type="component" value="Unassembled WGS sequence"/>
</dbReference>
<keyword evidence="9" id="KW-0472">Membrane</keyword>
<dbReference type="GO" id="GO:0009245">
    <property type="term" value="P:lipid A biosynthetic process"/>
    <property type="evidence" value="ECO:0007669"/>
    <property type="project" value="TreeGrafter"/>
</dbReference>
<keyword evidence="9" id="KW-0448">Lipopolysaccharide biosynthesis</keyword>
<dbReference type="GO" id="GO:0005886">
    <property type="term" value="C:plasma membrane"/>
    <property type="evidence" value="ECO:0007669"/>
    <property type="project" value="UniProtKB-SubCell"/>
</dbReference>
<evidence type="ECO:0000313" key="11">
    <source>
        <dbReference type="EMBL" id="TCM87576.1"/>
    </source>
</evidence>
<evidence type="ECO:0000256" key="3">
    <source>
        <dbReference type="ARBA" id="ARBA00012621"/>
    </source>
</evidence>
<dbReference type="InterPro" id="IPR038107">
    <property type="entry name" value="Glycos_transf_N_sf"/>
</dbReference>
<dbReference type="SUPFAM" id="SSF53756">
    <property type="entry name" value="UDP-Glycosyltransferase/glycogen phosphorylase"/>
    <property type="match status" value="1"/>
</dbReference>
<comment type="catalytic activity">
    <reaction evidence="7 9">
        <text>lipid IVA (E. coli) + CMP-3-deoxy-beta-D-manno-octulosonate = alpha-Kdo-(2-&gt;6)-lipid IVA (E. coli) + CMP + H(+)</text>
        <dbReference type="Rhea" id="RHEA:28066"/>
        <dbReference type="ChEBI" id="CHEBI:15378"/>
        <dbReference type="ChEBI" id="CHEBI:58603"/>
        <dbReference type="ChEBI" id="CHEBI:60364"/>
        <dbReference type="ChEBI" id="CHEBI:60377"/>
        <dbReference type="ChEBI" id="CHEBI:85987"/>
        <dbReference type="EC" id="2.4.99.12"/>
    </reaction>
</comment>
<comment type="caution">
    <text evidence="11">The sequence shown here is derived from an EMBL/GenBank/DDBJ whole genome shotgun (WGS) entry which is preliminary data.</text>
</comment>
<keyword evidence="5 9" id="KW-0808">Transferase</keyword>